<evidence type="ECO:0000313" key="2">
    <source>
        <dbReference type="Proteomes" id="UP000720344"/>
    </source>
</evidence>
<comment type="caution">
    <text evidence="1">The sequence shown here is derived from an EMBL/GenBank/DDBJ whole genome shotgun (WGS) entry which is preliminary data.</text>
</comment>
<proteinExistence type="predicted"/>
<accession>A0ABX0WKI7</accession>
<evidence type="ECO:0008006" key="3">
    <source>
        <dbReference type="Google" id="ProtNLM"/>
    </source>
</evidence>
<organism evidence="1 2">
    <name type="scientific">Rhodocyclus gracilis</name>
    <dbReference type="NCBI Taxonomy" id="2929842"/>
    <lineage>
        <taxon>Bacteria</taxon>
        <taxon>Pseudomonadati</taxon>
        <taxon>Pseudomonadota</taxon>
        <taxon>Betaproteobacteria</taxon>
        <taxon>Rhodocyclales</taxon>
        <taxon>Rhodocyclaceae</taxon>
        <taxon>Rhodocyclus</taxon>
    </lineage>
</organism>
<sequence length="93" mass="10288">MKFRVLGAKGFKGMVEGQHFDSTRLYVEMPVSEKNGTEVGFNAVALPFGKEEEYQKLKHLEFPLHAELTLEATTKGFEVRGFKALGLAPAASK</sequence>
<keyword evidence="2" id="KW-1185">Reference proteome</keyword>
<evidence type="ECO:0000313" key="1">
    <source>
        <dbReference type="EMBL" id="NJA90239.1"/>
    </source>
</evidence>
<dbReference type="Proteomes" id="UP000720344">
    <property type="component" value="Unassembled WGS sequence"/>
</dbReference>
<name>A0ABX0WKI7_9RHOO</name>
<dbReference type="EMBL" id="JAATWB010000018">
    <property type="protein sequence ID" value="NJA90239.1"/>
    <property type="molecule type" value="Genomic_DNA"/>
</dbReference>
<reference evidence="2" key="1">
    <citation type="submission" date="2020-03" db="EMBL/GenBank/DDBJ databases">
        <title>Whole-genome sequence of the purple nonsulfur bacterium Rhodocyclus tenuis DSM112.</title>
        <authorList>
            <person name="Kyndt J.A."/>
            <person name="Meyer T.E."/>
        </authorList>
    </citation>
    <scope>NUCLEOTIDE SEQUENCE [LARGE SCALE GENOMIC DNA]</scope>
    <source>
        <strain evidence="2">DSM 112</strain>
    </source>
</reference>
<protein>
    <recommendedName>
        <fullName evidence="3">DNA-binding protein</fullName>
    </recommendedName>
</protein>
<gene>
    <name evidence="1" type="ORF">HCX48_13540</name>
</gene>